<dbReference type="InterPro" id="IPR048409">
    <property type="entry name" value="DTX3L_KH-like"/>
</dbReference>
<keyword evidence="6 8" id="KW-0863">Zinc-finger</keyword>
<evidence type="ECO:0000256" key="3">
    <source>
        <dbReference type="ARBA" id="ARBA00009413"/>
    </source>
</evidence>
<accession>A0A8C5P5I8</accession>
<keyword evidence="4 9" id="KW-0808">Transferase</keyword>
<dbReference type="EC" id="2.3.2.27" evidence="9"/>
<dbReference type="InterPro" id="IPR057051">
    <property type="entry name" value="PARP14_RPM_1"/>
</dbReference>
<evidence type="ECO:0000256" key="4">
    <source>
        <dbReference type="ARBA" id="ARBA00022679"/>
    </source>
</evidence>
<dbReference type="InterPro" id="IPR039396">
    <property type="entry name" value="Deltex_C"/>
</dbReference>
<organism evidence="12 13">
    <name type="scientific">Jaculus jaculus</name>
    <name type="common">Lesser Egyptian jerboa</name>
    <dbReference type="NCBI Taxonomy" id="51337"/>
    <lineage>
        <taxon>Eukaryota</taxon>
        <taxon>Metazoa</taxon>
        <taxon>Chordata</taxon>
        <taxon>Craniata</taxon>
        <taxon>Vertebrata</taxon>
        <taxon>Euteleostomi</taxon>
        <taxon>Mammalia</taxon>
        <taxon>Eutheria</taxon>
        <taxon>Euarchontoglires</taxon>
        <taxon>Glires</taxon>
        <taxon>Rodentia</taxon>
        <taxon>Myomorpha</taxon>
        <taxon>Dipodoidea</taxon>
        <taxon>Dipodidae</taxon>
        <taxon>Dipodinae</taxon>
        <taxon>Jaculus</taxon>
    </lineage>
</organism>
<keyword evidence="5 9" id="KW-0479">Metal-binding</keyword>
<dbReference type="InterPro" id="IPR017907">
    <property type="entry name" value="Znf_RING_CS"/>
</dbReference>
<evidence type="ECO:0000256" key="5">
    <source>
        <dbReference type="ARBA" id="ARBA00022723"/>
    </source>
</evidence>
<dbReference type="PROSITE" id="PS50089">
    <property type="entry name" value="ZF_RING_2"/>
    <property type="match status" value="1"/>
</dbReference>
<dbReference type="GO" id="GO:0005737">
    <property type="term" value="C:cytoplasm"/>
    <property type="evidence" value="ECO:0007669"/>
    <property type="project" value="UniProtKB-SubCell"/>
</dbReference>
<dbReference type="Pfam" id="PF21717">
    <property type="entry name" value="DTX3L_a-b"/>
    <property type="match status" value="1"/>
</dbReference>
<reference evidence="12" key="1">
    <citation type="submission" date="2025-08" db="UniProtKB">
        <authorList>
            <consortium name="Ensembl"/>
        </authorList>
    </citation>
    <scope>IDENTIFICATION</scope>
</reference>
<feature type="region of interest" description="Disordered" evidence="10">
    <location>
        <begin position="92"/>
        <end position="122"/>
    </location>
</feature>
<dbReference type="Pfam" id="PF18102">
    <property type="entry name" value="DTC"/>
    <property type="match status" value="1"/>
</dbReference>
<evidence type="ECO:0000259" key="11">
    <source>
        <dbReference type="PROSITE" id="PS50089"/>
    </source>
</evidence>
<dbReference type="Gene3D" id="3.30.40.10">
    <property type="entry name" value="Zinc/RING finger domain, C3HC4 (zinc finger)"/>
    <property type="match status" value="1"/>
</dbReference>
<dbReference type="InterPro" id="IPR039399">
    <property type="entry name" value="Deltex_C_sf"/>
</dbReference>
<dbReference type="AlphaFoldDB" id="A0A8C5P5I8"/>
<evidence type="ECO:0000256" key="1">
    <source>
        <dbReference type="ARBA" id="ARBA00000900"/>
    </source>
</evidence>
<dbReference type="InterPro" id="IPR013083">
    <property type="entry name" value="Znf_RING/FYVE/PHD"/>
</dbReference>
<dbReference type="SMART" id="SM00184">
    <property type="entry name" value="RING"/>
    <property type="match status" value="1"/>
</dbReference>
<comment type="similarity">
    <text evidence="3 9">Belongs to the Deltex family.</text>
</comment>
<dbReference type="SUPFAM" id="SSF57850">
    <property type="entry name" value="RING/U-box"/>
    <property type="match status" value="1"/>
</dbReference>
<dbReference type="GO" id="GO:0016567">
    <property type="term" value="P:protein ubiquitination"/>
    <property type="evidence" value="ECO:0007669"/>
    <property type="project" value="UniProtKB-UniRule"/>
</dbReference>
<dbReference type="Gene3D" id="3.30.70.330">
    <property type="match status" value="1"/>
</dbReference>
<evidence type="ECO:0000313" key="13">
    <source>
        <dbReference type="Proteomes" id="UP000694385"/>
    </source>
</evidence>
<proteinExistence type="inferred from homology"/>
<dbReference type="InterPro" id="IPR012677">
    <property type="entry name" value="Nucleotide-bd_a/b_plait_sf"/>
</dbReference>
<feature type="domain" description="RING-type" evidence="11">
    <location>
        <begin position="537"/>
        <end position="575"/>
    </location>
</feature>
<gene>
    <name evidence="12" type="primary">Dtx3l</name>
</gene>
<dbReference type="InterPro" id="IPR039398">
    <property type="entry name" value="Deltex_fam"/>
</dbReference>
<dbReference type="PROSITE" id="PS00518">
    <property type="entry name" value="ZF_RING_1"/>
    <property type="match status" value="1"/>
</dbReference>
<dbReference type="Pfam" id="PF21718">
    <property type="entry name" value="KH_DTX3L"/>
    <property type="match status" value="2"/>
</dbReference>
<dbReference type="Gene3D" id="3.30.390.130">
    <property type="match status" value="1"/>
</dbReference>
<keyword evidence="7 9" id="KW-0862">Zinc</keyword>
<feature type="compositionally biased region" description="Polar residues" evidence="10">
    <location>
        <begin position="98"/>
        <end position="117"/>
    </location>
</feature>
<protein>
    <recommendedName>
        <fullName evidence="9">E3 ubiquitin-protein ligase</fullName>
        <ecNumber evidence="9">2.3.2.27</ecNumber>
    </recommendedName>
</protein>
<dbReference type="InterPro" id="IPR048418">
    <property type="entry name" value="DTX3L_a/b_dom"/>
</dbReference>
<comment type="subcellular location">
    <subcellularLocation>
        <location evidence="9">Cytoplasm</location>
    </subcellularLocation>
</comment>
<keyword evidence="13" id="KW-1185">Reference proteome</keyword>
<dbReference type="GeneTree" id="ENSGT00940000154578"/>
<evidence type="ECO:0000256" key="9">
    <source>
        <dbReference type="RuleBase" id="RU367105"/>
    </source>
</evidence>
<dbReference type="Proteomes" id="UP000694385">
    <property type="component" value="Unassembled WGS sequence"/>
</dbReference>
<evidence type="ECO:0000313" key="12">
    <source>
        <dbReference type="Ensembl" id="ENSJJAP00000023614.1"/>
    </source>
</evidence>
<dbReference type="UniPathway" id="UPA00143"/>
<name>A0A8C5P5I8_JACJA</name>
<evidence type="ECO:0000256" key="8">
    <source>
        <dbReference type="PROSITE-ProRule" id="PRU00175"/>
    </source>
</evidence>
<dbReference type="OMA" id="FKYICPD"/>
<evidence type="ECO:0000256" key="10">
    <source>
        <dbReference type="SAM" id="MobiDB-lite"/>
    </source>
</evidence>
<evidence type="ECO:0000256" key="6">
    <source>
        <dbReference type="ARBA" id="ARBA00022771"/>
    </source>
</evidence>
<dbReference type="InterPro" id="IPR001841">
    <property type="entry name" value="Znf_RING"/>
</dbReference>
<comment type="catalytic activity">
    <reaction evidence="1 9">
        <text>S-ubiquitinyl-[E2 ubiquitin-conjugating enzyme]-L-cysteine + [acceptor protein]-L-lysine = [E2 ubiquitin-conjugating enzyme]-L-cysteine + N(6)-ubiquitinyl-[acceptor protein]-L-lysine.</text>
        <dbReference type="EC" id="2.3.2.27"/>
    </reaction>
</comment>
<dbReference type="PANTHER" id="PTHR12622">
    <property type="entry name" value="DELTEX-RELATED"/>
    <property type="match status" value="1"/>
</dbReference>
<dbReference type="GO" id="GO:0007219">
    <property type="term" value="P:Notch signaling pathway"/>
    <property type="evidence" value="ECO:0007669"/>
    <property type="project" value="InterPro"/>
</dbReference>
<dbReference type="GO" id="GO:0061630">
    <property type="term" value="F:ubiquitin protein ligase activity"/>
    <property type="evidence" value="ECO:0007669"/>
    <property type="project" value="UniProtKB-UniRule"/>
</dbReference>
<evidence type="ECO:0000256" key="2">
    <source>
        <dbReference type="ARBA" id="ARBA00004906"/>
    </source>
</evidence>
<reference evidence="12" key="2">
    <citation type="submission" date="2025-09" db="UniProtKB">
        <authorList>
            <consortium name="Ensembl"/>
        </authorList>
    </citation>
    <scope>IDENTIFICATION</scope>
</reference>
<dbReference type="Pfam" id="PF13923">
    <property type="entry name" value="zf-C3HC4_2"/>
    <property type="match status" value="1"/>
</dbReference>
<comment type="pathway">
    <text evidence="2 9">Protein modification; protein ubiquitination.</text>
</comment>
<dbReference type="GO" id="GO:0008270">
    <property type="term" value="F:zinc ion binding"/>
    <property type="evidence" value="ECO:0007669"/>
    <property type="project" value="UniProtKB-KW"/>
</dbReference>
<dbReference type="Pfam" id="PF23222">
    <property type="entry name" value="RRM_PARP14_1"/>
    <property type="match status" value="1"/>
</dbReference>
<keyword evidence="9" id="KW-0963">Cytoplasm</keyword>
<evidence type="ECO:0000256" key="7">
    <source>
        <dbReference type="ARBA" id="ARBA00022833"/>
    </source>
</evidence>
<dbReference type="Ensembl" id="ENSJJAT00000030191.1">
    <property type="protein sequence ID" value="ENSJJAP00000023614.1"/>
    <property type="gene ID" value="ENSJJAG00000023333.1"/>
</dbReference>
<feature type="region of interest" description="Disordered" evidence="10">
    <location>
        <begin position="487"/>
        <end position="527"/>
    </location>
</feature>
<sequence>MASDSCPPSPLMARLSQPIARARWKLERYFQSRASGGGECTVVPVDLSAGDTFRVQFLKRSAKDGVLKREQHQILVDDKPVSIFLETMKNPIEDTRPKVSSSTRPRAQTPSDETQPNEGPVLNSMDSVVQKIFLTVAADLNCELFSKEQRAHITAICPGIKKMERENGIERVFGNFKDIEKIYHFLSEQLMESEKKQWDSPPTSRRGPPDSSFEVPLPFLEYFKYVCPGKIESIAKKFGVSIQVQDRSFNMVTIDFASGPGGDLEAARESFVSDFQRNIQGLRLESVTLADREQARGLKQELSHLFTKLLIKEQGQTLTLLGTEDDISAAKEKLSETVMGTPVKIVTAGFKKAMEVDTACYKLLETELLLEIAEIERKYNTCSKVQEKGQKTCILFEPKEKEVDLSVHSYTSFIDAFQQAAHQLMTEVLSLRSLGKEGKQLFGNKFADDFKEKYPNVHLVLRRRSVTLTGLPNHLAAAKGYLLQRMGESPSSGERSSVDHEMPMDIDGNDSKATLPPHGGSASSEASTVKEKEKDICVICMDTISDKHVLPKCKHEFCAPCIRKSMSYKPSCPVCMTLYDVHRGNQPDGTMSYTISSDSLPGYESCGTITIYYKMKGGIQTVSVLRASEQKELSCCLLDNGFPRESF</sequence>